<name>A0A840BQU9_9RHOO</name>
<feature type="chain" id="PRO_5032571415" evidence="1">
    <location>
        <begin position="26"/>
        <end position="180"/>
    </location>
</feature>
<keyword evidence="1" id="KW-0732">Signal</keyword>
<accession>A0A840BQU9</accession>
<proteinExistence type="predicted"/>
<comment type="caution">
    <text evidence="2">The sequence shown here is derived from an EMBL/GenBank/DDBJ whole genome shotgun (WGS) entry which is preliminary data.</text>
</comment>
<keyword evidence="3" id="KW-1185">Reference proteome</keyword>
<reference evidence="2 3" key="1">
    <citation type="submission" date="2020-08" db="EMBL/GenBank/DDBJ databases">
        <title>Genomic Encyclopedia of Type Strains, Phase IV (KMG-IV): sequencing the most valuable type-strain genomes for metagenomic binning, comparative biology and taxonomic classification.</title>
        <authorList>
            <person name="Goeker M."/>
        </authorList>
    </citation>
    <scope>NUCLEOTIDE SEQUENCE [LARGE SCALE GENOMIC DNA]</scope>
    <source>
        <strain evidence="2 3">DSM 106739</strain>
    </source>
</reference>
<protein>
    <submittedName>
        <fullName evidence="2">Uncharacterized protein</fullName>
    </submittedName>
</protein>
<gene>
    <name evidence="2" type="ORF">GGR36_003388</name>
</gene>
<dbReference type="RefSeq" id="WP_183635944.1">
    <property type="nucleotide sequence ID" value="NZ_BAABLE010000005.1"/>
</dbReference>
<dbReference type="Proteomes" id="UP000561045">
    <property type="component" value="Unassembled WGS sequence"/>
</dbReference>
<evidence type="ECO:0000313" key="3">
    <source>
        <dbReference type="Proteomes" id="UP000561045"/>
    </source>
</evidence>
<feature type="signal peptide" evidence="1">
    <location>
        <begin position="1"/>
        <end position="25"/>
    </location>
</feature>
<organism evidence="2 3">
    <name type="scientific">Niveibacterium umoris</name>
    <dbReference type="NCBI Taxonomy" id="1193620"/>
    <lineage>
        <taxon>Bacteria</taxon>
        <taxon>Pseudomonadati</taxon>
        <taxon>Pseudomonadota</taxon>
        <taxon>Betaproteobacteria</taxon>
        <taxon>Rhodocyclales</taxon>
        <taxon>Rhodocyclaceae</taxon>
        <taxon>Niveibacterium</taxon>
    </lineage>
</organism>
<dbReference type="AlphaFoldDB" id="A0A840BQU9"/>
<evidence type="ECO:0000256" key="1">
    <source>
        <dbReference type="SAM" id="SignalP"/>
    </source>
</evidence>
<sequence length="180" mass="19039">MKTRLRSTLFAVALASSFIVPPVFAYDTAAWQAAQADFQRANAGESGAAADAAEKFAKLVAAEPTNPLLLAYLGSSESMQGRDAMFPWKKMKFVETGLADLDRALALLKPEHAQAPAGGVSVANEVKLTAASTFLGLPGFFNRADAGTKLVNELASQPGFATMPERYRSAVLKLTAKAKS</sequence>
<dbReference type="EMBL" id="JACIET010000002">
    <property type="protein sequence ID" value="MBB4014042.1"/>
    <property type="molecule type" value="Genomic_DNA"/>
</dbReference>
<evidence type="ECO:0000313" key="2">
    <source>
        <dbReference type="EMBL" id="MBB4014042.1"/>
    </source>
</evidence>